<protein>
    <recommendedName>
        <fullName evidence="3">Sulfotransferase</fullName>
    </recommendedName>
</protein>
<reference evidence="1" key="1">
    <citation type="submission" date="2023-01" db="EMBL/GenBank/DDBJ databases">
        <title>Genome assembly of the deep-sea coral Lophelia pertusa.</title>
        <authorList>
            <person name="Herrera S."/>
            <person name="Cordes E."/>
        </authorList>
    </citation>
    <scope>NUCLEOTIDE SEQUENCE</scope>
    <source>
        <strain evidence="1">USNM1676648</strain>
        <tissue evidence="1">Polyp</tissue>
    </source>
</reference>
<dbReference type="InterPro" id="IPR027417">
    <property type="entry name" value="P-loop_NTPase"/>
</dbReference>
<dbReference type="Pfam" id="PF13469">
    <property type="entry name" value="Sulfotransfer_3"/>
    <property type="match status" value="1"/>
</dbReference>
<evidence type="ECO:0000313" key="2">
    <source>
        <dbReference type="Proteomes" id="UP001163046"/>
    </source>
</evidence>
<name>A0A9W9Z1A0_9CNID</name>
<accession>A0A9W9Z1A0</accession>
<dbReference type="Gene3D" id="3.40.50.300">
    <property type="entry name" value="P-loop containing nucleotide triphosphate hydrolases"/>
    <property type="match status" value="1"/>
</dbReference>
<sequence length="111" mass="12855">MTSEYLQADNSSIRRYFSIARNCQATKDVFGDRVLDIPGEEFVRDPSKYLRQICGFLEIPCSEDYLRDCASIVDPVPSVTRSLLVWTPEQIKEVYSLMQPIEFLQGYTFEN</sequence>
<dbReference type="EMBL" id="MU826836">
    <property type="protein sequence ID" value="KAJ7372499.1"/>
    <property type="molecule type" value="Genomic_DNA"/>
</dbReference>
<dbReference type="SUPFAM" id="SSF52540">
    <property type="entry name" value="P-loop containing nucleoside triphosphate hydrolases"/>
    <property type="match status" value="1"/>
</dbReference>
<dbReference type="AlphaFoldDB" id="A0A9W9Z1A0"/>
<evidence type="ECO:0000313" key="1">
    <source>
        <dbReference type="EMBL" id="KAJ7372499.1"/>
    </source>
</evidence>
<evidence type="ECO:0008006" key="3">
    <source>
        <dbReference type="Google" id="ProtNLM"/>
    </source>
</evidence>
<dbReference type="Proteomes" id="UP001163046">
    <property type="component" value="Unassembled WGS sequence"/>
</dbReference>
<keyword evidence="2" id="KW-1185">Reference proteome</keyword>
<gene>
    <name evidence="1" type="ORF">OS493_019008</name>
</gene>
<organism evidence="1 2">
    <name type="scientific">Desmophyllum pertusum</name>
    <dbReference type="NCBI Taxonomy" id="174260"/>
    <lineage>
        <taxon>Eukaryota</taxon>
        <taxon>Metazoa</taxon>
        <taxon>Cnidaria</taxon>
        <taxon>Anthozoa</taxon>
        <taxon>Hexacorallia</taxon>
        <taxon>Scleractinia</taxon>
        <taxon>Caryophylliina</taxon>
        <taxon>Caryophylliidae</taxon>
        <taxon>Desmophyllum</taxon>
    </lineage>
</organism>
<comment type="caution">
    <text evidence="1">The sequence shown here is derived from an EMBL/GenBank/DDBJ whole genome shotgun (WGS) entry which is preliminary data.</text>
</comment>
<proteinExistence type="predicted"/>